<comment type="caution">
    <text evidence="1">The sequence shown here is derived from an EMBL/GenBank/DDBJ whole genome shotgun (WGS) entry which is preliminary data.</text>
</comment>
<keyword evidence="2" id="KW-1185">Reference proteome</keyword>
<protein>
    <submittedName>
        <fullName evidence="1">Uncharacterized protein</fullName>
    </submittedName>
</protein>
<reference evidence="1" key="1">
    <citation type="submission" date="2020-05" db="EMBL/GenBank/DDBJ databases">
        <title>Large-scale comparative analyses of tick genomes elucidate their genetic diversity and vector capacities.</title>
        <authorList>
            <person name="Jia N."/>
            <person name="Wang J."/>
            <person name="Shi W."/>
            <person name="Du L."/>
            <person name="Sun Y."/>
            <person name="Zhan W."/>
            <person name="Jiang J."/>
            <person name="Wang Q."/>
            <person name="Zhang B."/>
            <person name="Ji P."/>
            <person name="Sakyi L.B."/>
            <person name="Cui X."/>
            <person name="Yuan T."/>
            <person name="Jiang B."/>
            <person name="Yang W."/>
            <person name="Lam T.T.-Y."/>
            <person name="Chang Q."/>
            <person name="Ding S."/>
            <person name="Wang X."/>
            <person name="Zhu J."/>
            <person name="Ruan X."/>
            <person name="Zhao L."/>
            <person name="Wei J."/>
            <person name="Que T."/>
            <person name="Du C."/>
            <person name="Cheng J."/>
            <person name="Dai P."/>
            <person name="Han X."/>
            <person name="Huang E."/>
            <person name="Gao Y."/>
            <person name="Liu J."/>
            <person name="Shao H."/>
            <person name="Ye R."/>
            <person name="Li L."/>
            <person name="Wei W."/>
            <person name="Wang X."/>
            <person name="Wang C."/>
            <person name="Yang T."/>
            <person name="Huo Q."/>
            <person name="Li W."/>
            <person name="Guo W."/>
            <person name="Chen H."/>
            <person name="Zhou L."/>
            <person name="Ni X."/>
            <person name="Tian J."/>
            <person name="Zhou Y."/>
            <person name="Sheng Y."/>
            <person name="Liu T."/>
            <person name="Pan Y."/>
            <person name="Xia L."/>
            <person name="Li J."/>
            <person name="Zhao F."/>
            <person name="Cao W."/>
        </authorList>
    </citation>
    <scope>NUCLEOTIDE SEQUENCE</scope>
    <source>
        <strain evidence="1">Hyas-2018</strain>
    </source>
</reference>
<sequence>MQLDTQESEPIRQFVSLYKPATWIQALLTNRASEESLASADDSIDETHSVMSFIMSRLPDHVSIVSEMIDVAPSGSVVAGGATASTTTLAYGAPGGDGAPAPPPPFPVEVRKRQIRWIALTAYLPRLLRLLLFLVAHAILLVAFVEVGWDKNVRYDSNGRQLLSPRLIHTSGCCTDRETICDR</sequence>
<dbReference type="EMBL" id="CM023482">
    <property type="protein sequence ID" value="KAH6939853.1"/>
    <property type="molecule type" value="Genomic_DNA"/>
</dbReference>
<name>A0ACB7SY97_HYAAI</name>
<proteinExistence type="predicted"/>
<organism evidence="1 2">
    <name type="scientific">Hyalomma asiaticum</name>
    <name type="common">Tick</name>
    <dbReference type="NCBI Taxonomy" id="266040"/>
    <lineage>
        <taxon>Eukaryota</taxon>
        <taxon>Metazoa</taxon>
        <taxon>Ecdysozoa</taxon>
        <taxon>Arthropoda</taxon>
        <taxon>Chelicerata</taxon>
        <taxon>Arachnida</taxon>
        <taxon>Acari</taxon>
        <taxon>Parasitiformes</taxon>
        <taxon>Ixodida</taxon>
        <taxon>Ixodoidea</taxon>
        <taxon>Ixodidae</taxon>
        <taxon>Hyalomminae</taxon>
        <taxon>Hyalomma</taxon>
    </lineage>
</organism>
<dbReference type="Proteomes" id="UP000821845">
    <property type="component" value="Chromosome 2"/>
</dbReference>
<gene>
    <name evidence="1" type="ORF">HPB50_021899</name>
</gene>
<accession>A0ACB7SY97</accession>
<evidence type="ECO:0000313" key="1">
    <source>
        <dbReference type="EMBL" id="KAH6939853.1"/>
    </source>
</evidence>
<evidence type="ECO:0000313" key="2">
    <source>
        <dbReference type="Proteomes" id="UP000821845"/>
    </source>
</evidence>